<name>A0A9D4L6C6_DREPO</name>
<reference evidence="1" key="1">
    <citation type="journal article" date="2019" name="bioRxiv">
        <title>The Genome of the Zebra Mussel, Dreissena polymorpha: A Resource for Invasive Species Research.</title>
        <authorList>
            <person name="McCartney M.A."/>
            <person name="Auch B."/>
            <person name="Kono T."/>
            <person name="Mallez S."/>
            <person name="Zhang Y."/>
            <person name="Obille A."/>
            <person name="Becker A."/>
            <person name="Abrahante J.E."/>
            <person name="Garbe J."/>
            <person name="Badalamenti J.P."/>
            <person name="Herman A."/>
            <person name="Mangelson H."/>
            <person name="Liachko I."/>
            <person name="Sullivan S."/>
            <person name="Sone E.D."/>
            <person name="Koren S."/>
            <person name="Silverstein K.A.T."/>
            <person name="Beckman K.B."/>
            <person name="Gohl D.M."/>
        </authorList>
    </citation>
    <scope>NUCLEOTIDE SEQUENCE</scope>
    <source>
        <strain evidence="1">Duluth1</strain>
        <tissue evidence="1">Whole animal</tissue>
    </source>
</reference>
<dbReference type="EMBL" id="JAIWYP010000003">
    <property type="protein sequence ID" value="KAH3852847.1"/>
    <property type="molecule type" value="Genomic_DNA"/>
</dbReference>
<evidence type="ECO:0000313" key="2">
    <source>
        <dbReference type="Proteomes" id="UP000828390"/>
    </source>
</evidence>
<accession>A0A9D4L6C6</accession>
<keyword evidence="2" id="KW-1185">Reference proteome</keyword>
<dbReference type="AlphaFoldDB" id="A0A9D4L6C6"/>
<reference evidence="1" key="2">
    <citation type="submission" date="2020-11" db="EMBL/GenBank/DDBJ databases">
        <authorList>
            <person name="McCartney M.A."/>
            <person name="Auch B."/>
            <person name="Kono T."/>
            <person name="Mallez S."/>
            <person name="Becker A."/>
            <person name="Gohl D.M."/>
            <person name="Silverstein K.A.T."/>
            <person name="Koren S."/>
            <person name="Bechman K.B."/>
            <person name="Herman A."/>
            <person name="Abrahante J.E."/>
            <person name="Garbe J."/>
        </authorList>
    </citation>
    <scope>NUCLEOTIDE SEQUENCE</scope>
    <source>
        <strain evidence="1">Duluth1</strain>
        <tissue evidence="1">Whole animal</tissue>
    </source>
</reference>
<protein>
    <submittedName>
        <fullName evidence="1">Uncharacterized protein</fullName>
    </submittedName>
</protein>
<proteinExistence type="predicted"/>
<gene>
    <name evidence="1" type="ORF">DPMN_095368</name>
</gene>
<dbReference type="Proteomes" id="UP000828390">
    <property type="component" value="Unassembled WGS sequence"/>
</dbReference>
<evidence type="ECO:0000313" key="1">
    <source>
        <dbReference type="EMBL" id="KAH3852847.1"/>
    </source>
</evidence>
<sequence length="81" mass="9372">MEVVKTQVEAERNDPLVWQTLFEKAVEMASSIDVEPTFPRAGQQQNRTYAPAATAFDYWRVNLYLPFADLLLAELQQRLLQ</sequence>
<organism evidence="1 2">
    <name type="scientific">Dreissena polymorpha</name>
    <name type="common">Zebra mussel</name>
    <name type="synonym">Mytilus polymorpha</name>
    <dbReference type="NCBI Taxonomy" id="45954"/>
    <lineage>
        <taxon>Eukaryota</taxon>
        <taxon>Metazoa</taxon>
        <taxon>Spiralia</taxon>
        <taxon>Lophotrochozoa</taxon>
        <taxon>Mollusca</taxon>
        <taxon>Bivalvia</taxon>
        <taxon>Autobranchia</taxon>
        <taxon>Heteroconchia</taxon>
        <taxon>Euheterodonta</taxon>
        <taxon>Imparidentia</taxon>
        <taxon>Neoheterodontei</taxon>
        <taxon>Myida</taxon>
        <taxon>Dreissenoidea</taxon>
        <taxon>Dreissenidae</taxon>
        <taxon>Dreissena</taxon>
    </lineage>
</organism>
<comment type="caution">
    <text evidence="1">The sequence shown here is derived from an EMBL/GenBank/DDBJ whole genome shotgun (WGS) entry which is preliminary data.</text>
</comment>